<dbReference type="WBParaSite" id="PSU_v2.g8806.t1">
    <property type="protein sequence ID" value="PSU_v2.g8806.t1"/>
    <property type="gene ID" value="PSU_v2.g8806"/>
</dbReference>
<reference evidence="3" key="1">
    <citation type="submission" date="2022-11" db="UniProtKB">
        <authorList>
            <consortium name="WormBaseParasite"/>
        </authorList>
    </citation>
    <scope>IDENTIFICATION</scope>
</reference>
<feature type="transmembrane region" description="Helical" evidence="1">
    <location>
        <begin position="14"/>
        <end position="35"/>
    </location>
</feature>
<proteinExistence type="predicted"/>
<keyword evidence="2" id="KW-1185">Reference proteome</keyword>
<keyword evidence="1" id="KW-1133">Transmembrane helix</keyword>
<dbReference type="Proteomes" id="UP000887577">
    <property type="component" value="Unplaced"/>
</dbReference>
<accession>A0A914ZA56</accession>
<sequence>MDQYEKEKKHLFQYLRQTLLTGVFYNVFTFFPNFFDYFRLRKLLNIQEFTEEETNTLNECMNNLIEVISENLGHYLTRYYIKDLYKVLKIRSVLEFFKTDFIKFINENSKEKLKKITAYNSDIGEIPNFDGIPESHYWWTQHHRNGDANPPEFDFEEYSRIVCPDYKTL</sequence>
<evidence type="ECO:0000256" key="1">
    <source>
        <dbReference type="SAM" id="Phobius"/>
    </source>
</evidence>
<keyword evidence="1" id="KW-0472">Membrane</keyword>
<protein>
    <submittedName>
        <fullName evidence="3">Uncharacterized protein</fullName>
    </submittedName>
</protein>
<evidence type="ECO:0000313" key="3">
    <source>
        <dbReference type="WBParaSite" id="PSU_v2.g8806.t1"/>
    </source>
</evidence>
<evidence type="ECO:0000313" key="2">
    <source>
        <dbReference type="Proteomes" id="UP000887577"/>
    </source>
</evidence>
<keyword evidence="1" id="KW-0812">Transmembrane</keyword>
<name>A0A914ZA56_9BILA</name>
<dbReference type="AlphaFoldDB" id="A0A914ZA56"/>
<organism evidence="2 3">
    <name type="scientific">Panagrolaimus superbus</name>
    <dbReference type="NCBI Taxonomy" id="310955"/>
    <lineage>
        <taxon>Eukaryota</taxon>
        <taxon>Metazoa</taxon>
        <taxon>Ecdysozoa</taxon>
        <taxon>Nematoda</taxon>
        <taxon>Chromadorea</taxon>
        <taxon>Rhabditida</taxon>
        <taxon>Tylenchina</taxon>
        <taxon>Panagrolaimomorpha</taxon>
        <taxon>Panagrolaimoidea</taxon>
        <taxon>Panagrolaimidae</taxon>
        <taxon>Panagrolaimus</taxon>
    </lineage>
</organism>